<feature type="non-terminal residue" evidence="1">
    <location>
        <position position="448"/>
    </location>
</feature>
<dbReference type="InterPro" id="IPR032675">
    <property type="entry name" value="LRR_dom_sf"/>
</dbReference>
<gene>
    <name evidence="1" type="primary">RAD7_2</name>
    <name evidence="1" type="ORF">K7432_013647</name>
</gene>
<comment type="caution">
    <text evidence="1">The sequence shown here is derived from an EMBL/GenBank/DDBJ whole genome shotgun (WGS) entry which is preliminary data.</text>
</comment>
<evidence type="ECO:0000313" key="1">
    <source>
        <dbReference type="EMBL" id="KAK9761443.1"/>
    </source>
</evidence>
<sequence>MKEQSDAEPTNSPFTKEILVYVFQWFSEDLSSLSKCCLVSQKWCQVAKPFLWRSPSFCKRRQFELFRKTIVNNPELAKLVLELDCDGYRREVMAYFQKLLRYLPNLQQVMFPCFASLSQSSLTTPDFGFLNKLQKINCIEVIPSEEGVTFMASLFRECEDLRELSLRLYGFSGISLPITFPTSNSVTFIDLTGDEFDETLIKSLLQRLPNLSRFELCANDIPRNLITSLASYCPKVNQIKLEFTGTYSDVTVHMLLRQMMKKFAGRLRKFGILFSPEAQVSIPEELFSKLWKSLVKLESFSLSHFAFTDILNLVSKSEKRNLKELELTYISKEPATLGEWEKFLRSCGSRLTKLSISFSKLPVDIGEVIAKYCPNLVEISLYFTNISDSSVIPIVQKCRNLRKLDLNTTDITVKSVESISEYSTQLEFLMLDKADNNSCPAEVKPLLT</sequence>
<proteinExistence type="predicted"/>
<protein>
    <submittedName>
        <fullName evidence="1">UV-damaged DNA-binding protein rad7</fullName>
    </submittedName>
</protein>
<name>A0ABR2WIV1_9FUNG</name>
<accession>A0ABR2WIV1</accession>
<dbReference type="PANTHER" id="PTHR16134">
    <property type="entry name" value="F-BOX/TPR REPEAT PROTEIN POF3"/>
    <property type="match status" value="1"/>
</dbReference>
<keyword evidence="1" id="KW-0238">DNA-binding</keyword>
<dbReference type="EMBL" id="JASJQH010001385">
    <property type="protein sequence ID" value="KAK9761443.1"/>
    <property type="molecule type" value="Genomic_DNA"/>
</dbReference>
<dbReference type="GO" id="GO:0003677">
    <property type="term" value="F:DNA binding"/>
    <property type="evidence" value="ECO:0007669"/>
    <property type="project" value="UniProtKB-KW"/>
</dbReference>
<dbReference type="PANTHER" id="PTHR16134:SF148">
    <property type="entry name" value="S-PHASE KINASE-ASSOCIATED PROTEIN 2, ISOFORM A"/>
    <property type="match status" value="1"/>
</dbReference>
<dbReference type="Proteomes" id="UP001479436">
    <property type="component" value="Unassembled WGS sequence"/>
</dbReference>
<evidence type="ECO:0000313" key="2">
    <source>
        <dbReference type="Proteomes" id="UP001479436"/>
    </source>
</evidence>
<reference evidence="1 2" key="1">
    <citation type="submission" date="2023-04" db="EMBL/GenBank/DDBJ databases">
        <title>Genome of Basidiobolus ranarum AG-B5.</title>
        <authorList>
            <person name="Stajich J.E."/>
            <person name="Carter-House D."/>
            <person name="Gryganskyi A."/>
        </authorList>
    </citation>
    <scope>NUCLEOTIDE SEQUENCE [LARGE SCALE GENOMIC DNA]</scope>
    <source>
        <strain evidence="1 2">AG-B5</strain>
    </source>
</reference>
<organism evidence="1 2">
    <name type="scientific">Basidiobolus ranarum</name>
    <dbReference type="NCBI Taxonomy" id="34480"/>
    <lineage>
        <taxon>Eukaryota</taxon>
        <taxon>Fungi</taxon>
        <taxon>Fungi incertae sedis</taxon>
        <taxon>Zoopagomycota</taxon>
        <taxon>Entomophthoromycotina</taxon>
        <taxon>Basidiobolomycetes</taxon>
        <taxon>Basidiobolales</taxon>
        <taxon>Basidiobolaceae</taxon>
        <taxon>Basidiobolus</taxon>
    </lineage>
</organism>
<dbReference type="SUPFAM" id="SSF52058">
    <property type="entry name" value="L domain-like"/>
    <property type="match status" value="1"/>
</dbReference>
<dbReference type="Gene3D" id="3.80.10.10">
    <property type="entry name" value="Ribonuclease Inhibitor"/>
    <property type="match status" value="1"/>
</dbReference>
<keyword evidence="2" id="KW-1185">Reference proteome</keyword>